<keyword evidence="2" id="KW-1185">Reference proteome</keyword>
<gene>
    <name evidence="1" type="ORF">EK21DRAFT_112379</name>
</gene>
<evidence type="ECO:0000313" key="1">
    <source>
        <dbReference type="EMBL" id="KAF2029898.1"/>
    </source>
</evidence>
<dbReference type="PANTHER" id="PTHR40788">
    <property type="entry name" value="CLR5 DOMAIN-CONTAINING PROTEIN-RELATED"/>
    <property type="match status" value="1"/>
</dbReference>
<evidence type="ECO:0000313" key="2">
    <source>
        <dbReference type="Proteomes" id="UP000799777"/>
    </source>
</evidence>
<dbReference type="AlphaFoldDB" id="A0A9P4LLK4"/>
<organism evidence="1 2">
    <name type="scientific">Setomelanomma holmii</name>
    <dbReference type="NCBI Taxonomy" id="210430"/>
    <lineage>
        <taxon>Eukaryota</taxon>
        <taxon>Fungi</taxon>
        <taxon>Dikarya</taxon>
        <taxon>Ascomycota</taxon>
        <taxon>Pezizomycotina</taxon>
        <taxon>Dothideomycetes</taxon>
        <taxon>Pleosporomycetidae</taxon>
        <taxon>Pleosporales</taxon>
        <taxon>Pleosporineae</taxon>
        <taxon>Phaeosphaeriaceae</taxon>
        <taxon>Setomelanomma</taxon>
    </lineage>
</organism>
<dbReference type="PANTHER" id="PTHR40788:SF2">
    <property type="entry name" value="CLR5 DOMAIN-CONTAINING PROTEIN"/>
    <property type="match status" value="1"/>
</dbReference>
<comment type="caution">
    <text evidence="1">The sequence shown here is derived from an EMBL/GenBank/DDBJ whole genome shotgun (WGS) entry which is preliminary data.</text>
</comment>
<sequence length="147" mass="16828">MADPDTYGTAANTVVNRFYVSDAELAALIDRLGTGDDDELTLLDKVLDVIETVKENVLADWARLSAIVRRHEATLWKRWMKKSQAKRQEVLLNVWPHMPRMHRPDIQNWAPEHERGAANDAWVSMGGLWQYINVEDLTEGKIAPHLQ</sequence>
<dbReference type="OrthoDB" id="3665689at2759"/>
<proteinExistence type="predicted"/>
<reference evidence="1" key="1">
    <citation type="journal article" date="2020" name="Stud. Mycol.">
        <title>101 Dothideomycetes genomes: a test case for predicting lifestyles and emergence of pathogens.</title>
        <authorList>
            <person name="Haridas S."/>
            <person name="Albert R."/>
            <person name="Binder M."/>
            <person name="Bloem J."/>
            <person name="Labutti K."/>
            <person name="Salamov A."/>
            <person name="Andreopoulos B."/>
            <person name="Baker S."/>
            <person name="Barry K."/>
            <person name="Bills G."/>
            <person name="Bluhm B."/>
            <person name="Cannon C."/>
            <person name="Castanera R."/>
            <person name="Culley D."/>
            <person name="Daum C."/>
            <person name="Ezra D."/>
            <person name="Gonzalez J."/>
            <person name="Henrissat B."/>
            <person name="Kuo A."/>
            <person name="Liang C."/>
            <person name="Lipzen A."/>
            <person name="Lutzoni F."/>
            <person name="Magnuson J."/>
            <person name="Mondo S."/>
            <person name="Nolan M."/>
            <person name="Ohm R."/>
            <person name="Pangilinan J."/>
            <person name="Park H.-J."/>
            <person name="Ramirez L."/>
            <person name="Alfaro M."/>
            <person name="Sun H."/>
            <person name="Tritt A."/>
            <person name="Yoshinaga Y."/>
            <person name="Zwiers L.-H."/>
            <person name="Turgeon B."/>
            <person name="Goodwin S."/>
            <person name="Spatafora J."/>
            <person name="Crous P."/>
            <person name="Grigoriev I."/>
        </authorList>
    </citation>
    <scope>NUCLEOTIDE SEQUENCE</scope>
    <source>
        <strain evidence="1">CBS 110217</strain>
    </source>
</reference>
<accession>A0A9P4LLK4</accession>
<dbReference type="EMBL" id="ML978195">
    <property type="protein sequence ID" value="KAF2029898.1"/>
    <property type="molecule type" value="Genomic_DNA"/>
</dbReference>
<dbReference type="Proteomes" id="UP000799777">
    <property type="component" value="Unassembled WGS sequence"/>
</dbReference>
<name>A0A9P4LLK4_9PLEO</name>
<protein>
    <submittedName>
        <fullName evidence="1">Uncharacterized protein</fullName>
    </submittedName>
</protein>